<feature type="transmembrane region" description="Helical" evidence="1">
    <location>
        <begin position="12"/>
        <end position="36"/>
    </location>
</feature>
<reference evidence="2 3" key="1">
    <citation type="submission" date="2020-07" db="EMBL/GenBank/DDBJ databases">
        <title>Genomic Encyclopedia of Type Strains, Phase IV (KMG-V): Genome sequencing to study the core and pangenomes of soil and plant-associated prokaryotes.</title>
        <authorList>
            <person name="Whitman W."/>
        </authorList>
    </citation>
    <scope>NUCLEOTIDE SEQUENCE [LARGE SCALE GENOMIC DNA]</scope>
    <source>
        <strain evidence="2 3">RH2WT43</strain>
    </source>
</reference>
<dbReference type="RefSeq" id="WP_182532155.1">
    <property type="nucleotide sequence ID" value="NZ_JACGXL010000006.1"/>
</dbReference>
<gene>
    <name evidence="2" type="ORF">FHW12_003341</name>
</gene>
<name>A0A839F6D1_9GAMM</name>
<feature type="transmembrane region" description="Helical" evidence="1">
    <location>
        <begin position="105"/>
        <end position="122"/>
    </location>
</feature>
<organism evidence="2 3">
    <name type="scientific">Dokdonella fugitiva</name>
    <dbReference type="NCBI Taxonomy" id="328517"/>
    <lineage>
        <taxon>Bacteria</taxon>
        <taxon>Pseudomonadati</taxon>
        <taxon>Pseudomonadota</taxon>
        <taxon>Gammaproteobacteria</taxon>
        <taxon>Lysobacterales</taxon>
        <taxon>Rhodanobacteraceae</taxon>
        <taxon>Dokdonella</taxon>
    </lineage>
</organism>
<keyword evidence="1" id="KW-1133">Transmembrane helix</keyword>
<keyword evidence="1" id="KW-0812">Transmembrane</keyword>
<dbReference type="EMBL" id="JACGXL010000006">
    <property type="protein sequence ID" value="MBA8889098.1"/>
    <property type="molecule type" value="Genomic_DNA"/>
</dbReference>
<feature type="transmembrane region" description="Helical" evidence="1">
    <location>
        <begin position="48"/>
        <end position="71"/>
    </location>
</feature>
<proteinExistence type="predicted"/>
<evidence type="ECO:0000313" key="2">
    <source>
        <dbReference type="EMBL" id="MBA8889098.1"/>
    </source>
</evidence>
<evidence type="ECO:0000313" key="3">
    <source>
        <dbReference type="Proteomes" id="UP000550401"/>
    </source>
</evidence>
<protein>
    <submittedName>
        <fullName evidence="2">Uncharacterized protein</fullName>
    </submittedName>
</protein>
<comment type="caution">
    <text evidence="2">The sequence shown here is derived from an EMBL/GenBank/DDBJ whole genome shotgun (WGS) entry which is preliminary data.</text>
</comment>
<dbReference type="AlphaFoldDB" id="A0A839F6D1"/>
<keyword evidence="3" id="KW-1185">Reference proteome</keyword>
<keyword evidence="1" id="KW-0472">Membrane</keyword>
<sequence length="148" mass="16276">MADTTAFDAKTLTYIACVASVYASLTWLPVIWPLVVTHRERKPFPRRWLFVATVASLSYGVVSAFLVLLTIPLTAYSSYIAPQLAIDGFRGTDWLVEANGYVVDYWWLALPIALALLALAVTRKLKPAWAVICSAMTANNSCMVSPCT</sequence>
<dbReference type="Proteomes" id="UP000550401">
    <property type="component" value="Unassembled WGS sequence"/>
</dbReference>
<evidence type="ECO:0000256" key="1">
    <source>
        <dbReference type="SAM" id="Phobius"/>
    </source>
</evidence>
<accession>A0A839F6D1</accession>